<dbReference type="EMBL" id="KI294527">
    <property type="protein sequence ID" value="ESA04167.1"/>
    <property type="molecule type" value="Genomic_DNA"/>
</dbReference>
<organism evidence="2">
    <name type="scientific">Rhizophagus irregularis (strain DAOM 181602 / DAOM 197198 / MUCL 43194)</name>
    <name type="common">Arbuscular mycorrhizal fungus</name>
    <name type="synonym">Glomus intraradices</name>
    <dbReference type="NCBI Taxonomy" id="747089"/>
    <lineage>
        <taxon>Eukaryota</taxon>
        <taxon>Fungi</taxon>
        <taxon>Fungi incertae sedis</taxon>
        <taxon>Mucoromycota</taxon>
        <taxon>Glomeromycotina</taxon>
        <taxon>Glomeromycetes</taxon>
        <taxon>Glomerales</taxon>
        <taxon>Glomeraceae</taxon>
        <taxon>Rhizophagus</taxon>
    </lineage>
</organism>
<dbReference type="VEuPathDB" id="FungiDB:RhiirFUN_012755"/>
<feature type="compositionally biased region" description="Low complexity" evidence="1">
    <location>
        <begin position="109"/>
        <end position="119"/>
    </location>
</feature>
<protein>
    <submittedName>
        <fullName evidence="2">Uncharacterized protein</fullName>
    </submittedName>
</protein>
<dbReference type="HOGENOM" id="CLU_129447_0_0_1"/>
<evidence type="ECO:0000313" key="2">
    <source>
        <dbReference type="EMBL" id="ESA04167.1"/>
    </source>
</evidence>
<feature type="compositionally biased region" description="Low complexity" evidence="1">
    <location>
        <begin position="60"/>
        <end position="85"/>
    </location>
</feature>
<gene>
    <name evidence="2" type="ORF">GLOINDRAFT_4865</name>
</gene>
<proteinExistence type="predicted"/>
<accession>U9T9T3</accession>
<feature type="region of interest" description="Disordered" evidence="1">
    <location>
        <begin position="44"/>
        <end position="119"/>
    </location>
</feature>
<name>U9T9T3_RHIID</name>
<dbReference type="AlphaFoldDB" id="U9T9T3"/>
<reference evidence="2" key="1">
    <citation type="submission" date="2013-07" db="EMBL/GenBank/DDBJ databases">
        <title>The genome of an arbuscular mycorrhizal fungus provides insights into the evolution of the oldest plant symbiosis.</title>
        <authorList>
            <consortium name="DOE Joint Genome Institute"/>
            <person name="Tisserant E."/>
            <person name="Malbreil M."/>
            <person name="Kuo A."/>
            <person name="Kohler A."/>
            <person name="Symeonidi A."/>
            <person name="Balestrini R."/>
            <person name="Charron P."/>
            <person name="Duensing N."/>
            <person name="Frei-dit-Frey N."/>
            <person name="Gianinazzi-Pearson V."/>
            <person name="Gilbert B."/>
            <person name="Handa Y."/>
            <person name="Hijri M."/>
            <person name="Kaul R."/>
            <person name="Kawaguchi M."/>
            <person name="Krajinski F."/>
            <person name="Lammers P."/>
            <person name="Lapierre D."/>
            <person name="Masclaux F.G."/>
            <person name="Murat C."/>
            <person name="Morin E."/>
            <person name="Ndikumana S."/>
            <person name="Pagni M."/>
            <person name="Petitpierre D."/>
            <person name="Requena N."/>
            <person name="Rosikiewicz P."/>
            <person name="Riley R."/>
            <person name="Saito K."/>
            <person name="San Clemente H."/>
            <person name="Shapiro H."/>
            <person name="van Tuinen D."/>
            <person name="Becard G."/>
            <person name="Bonfante P."/>
            <person name="Paszkowski U."/>
            <person name="Shachar-Hill Y."/>
            <person name="Young J.P."/>
            <person name="Sanders I.R."/>
            <person name="Henrissat B."/>
            <person name="Rensing S.A."/>
            <person name="Grigoriev I.V."/>
            <person name="Corradi N."/>
            <person name="Roux C."/>
            <person name="Martin F."/>
        </authorList>
    </citation>
    <scope>NUCLEOTIDE SEQUENCE</scope>
    <source>
        <strain evidence="2">DAOM 197198</strain>
    </source>
</reference>
<evidence type="ECO:0000256" key="1">
    <source>
        <dbReference type="SAM" id="MobiDB-lite"/>
    </source>
</evidence>
<sequence>MNNINPSQNNLGDNNIGFNNYPANLPQTASTNIDYNDATYNNNTAMNNNDNNFSARIPDSNYQPYNASNNNNTTIPPSQSTSNPIFNNSGNIPHQQYATSSNTPHHNYQQPSSTSNPQSNVLPLFNSLGININSFQANLIIIMPVDNSNIQDLIFGAQFQQIKTSR</sequence>
<feature type="compositionally biased region" description="Polar residues" evidence="1">
    <location>
        <begin position="86"/>
        <end position="108"/>
    </location>
</feature>